<accession>A0A2T7BBY8</accession>
<evidence type="ECO:0000256" key="1">
    <source>
        <dbReference type="ARBA" id="ARBA00022676"/>
    </source>
</evidence>
<keyword evidence="1" id="KW-0328">Glycosyltransferase</keyword>
<keyword evidence="4" id="KW-1185">Reference proteome</keyword>
<dbReference type="Pfam" id="PF01075">
    <property type="entry name" value="Glyco_transf_9"/>
    <property type="match status" value="1"/>
</dbReference>
<evidence type="ECO:0000313" key="3">
    <source>
        <dbReference type="EMBL" id="PUZ22602.1"/>
    </source>
</evidence>
<protein>
    <submittedName>
        <fullName evidence="3">LPS biosynthesis glycosyltransferase</fullName>
    </submittedName>
</protein>
<reference evidence="3 4" key="1">
    <citation type="submission" date="2018-04" db="EMBL/GenBank/DDBJ databases">
        <title>Chitinophaga fuyangensis sp. nov., isolated from soil in a chemical factory.</title>
        <authorList>
            <person name="Chen K."/>
        </authorList>
    </citation>
    <scope>NUCLEOTIDE SEQUENCE [LARGE SCALE GENOMIC DNA]</scope>
    <source>
        <strain evidence="3 4">LY-1</strain>
    </source>
</reference>
<dbReference type="PANTHER" id="PTHR30160">
    <property type="entry name" value="TETRAACYLDISACCHARIDE 4'-KINASE-RELATED"/>
    <property type="match status" value="1"/>
</dbReference>
<dbReference type="AlphaFoldDB" id="A0A2T7BBY8"/>
<dbReference type="GO" id="GO:0005829">
    <property type="term" value="C:cytosol"/>
    <property type="evidence" value="ECO:0007669"/>
    <property type="project" value="TreeGrafter"/>
</dbReference>
<dbReference type="GO" id="GO:0008713">
    <property type="term" value="F:ADP-heptose-lipopolysaccharide heptosyltransferase activity"/>
    <property type="evidence" value="ECO:0007669"/>
    <property type="project" value="TreeGrafter"/>
</dbReference>
<keyword evidence="2 3" id="KW-0808">Transferase</keyword>
<dbReference type="PANTHER" id="PTHR30160:SF1">
    <property type="entry name" value="LIPOPOLYSACCHARIDE 1,2-N-ACETYLGLUCOSAMINETRANSFERASE-RELATED"/>
    <property type="match status" value="1"/>
</dbReference>
<comment type="caution">
    <text evidence="3">The sequence shown here is derived from an EMBL/GenBank/DDBJ whole genome shotgun (WGS) entry which is preliminary data.</text>
</comment>
<dbReference type="CDD" id="cd03789">
    <property type="entry name" value="GT9_LPS_heptosyltransferase"/>
    <property type="match status" value="1"/>
</dbReference>
<evidence type="ECO:0000313" key="4">
    <source>
        <dbReference type="Proteomes" id="UP000244450"/>
    </source>
</evidence>
<dbReference type="RefSeq" id="WP_108688348.1">
    <property type="nucleotide sequence ID" value="NZ_QCYK01000003.1"/>
</dbReference>
<dbReference type="GO" id="GO:0009244">
    <property type="term" value="P:lipopolysaccharide core region biosynthetic process"/>
    <property type="evidence" value="ECO:0007669"/>
    <property type="project" value="TreeGrafter"/>
</dbReference>
<dbReference type="Proteomes" id="UP000244450">
    <property type="component" value="Unassembled WGS sequence"/>
</dbReference>
<dbReference type="Gene3D" id="3.40.50.2000">
    <property type="entry name" value="Glycogen Phosphorylase B"/>
    <property type="match status" value="2"/>
</dbReference>
<evidence type="ECO:0000256" key="2">
    <source>
        <dbReference type="ARBA" id="ARBA00022679"/>
    </source>
</evidence>
<dbReference type="InterPro" id="IPR051199">
    <property type="entry name" value="LPS_LOS_Heptosyltrfase"/>
</dbReference>
<dbReference type="OrthoDB" id="9797795at2"/>
<sequence length="328" mass="36750">MQLKQLRKIAVFRALQLGDMLCAIPALRALRHTYPDAHITLVSLPWATWLRERFPQYIDELVVFPGYPGLPEQAVDADLSIHFLRYMWGQHYDLALQMQGNGSVVNPMVELWSARYTAGFYRREDYQPGPLFLEYPEGLHEIERLLALVQYLGITETDTRLEFPISLKDQASLQALQLPVPEHYVCIHPGSRDAKRQWPAAYFARLGDQCAQAGLQVLLTGTAGEAPLTRAVMNAMTFPAIDLAGHTDLGQMGALLKNAFVLIANCTGVSHIAAALETPSLIISMGGEPGRWVPLNRQLHTTIDWTTTPDFNLVEQALMEILQKDNSF</sequence>
<name>A0A2T7BBY8_9BACT</name>
<dbReference type="InterPro" id="IPR002201">
    <property type="entry name" value="Glyco_trans_9"/>
</dbReference>
<dbReference type="EMBL" id="QCYK01000003">
    <property type="protein sequence ID" value="PUZ22602.1"/>
    <property type="molecule type" value="Genomic_DNA"/>
</dbReference>
<proteinExistence type="predicted"/>
<organism evidence="3 4">
    <name type="scientific">Chitinophaga parva</name>
    <dbReference type="NCBI Taxonomy" id="2169414"/>
    <lineage>
        <taxon>Bacteria</taxon>
        <taxon>Pseudomonadati</taxon>
        <taxon>Bacteroidota</taxon>
        <taxon>Chitinophagia</taxon>
        <taxon>Chitinophagales</taxon>
        <taxon>Chitinophagaceae</taxon>
        <taxon>Chitinophaga</taxon>
    </lineage>
</organism>
<dbReference type="SUPFAM" id="SSF53756">
    <property type="entry name" value="UDP-Glycosyltransferase/glycogen phosphorylase"/>
    <property type="match status" value="1"/>
</dbReference>
<gene>
    <name evidence="3" type="ORF">DCC81_19400</name>
</gene>